<feature type="repeat" description="RCC1" evidence="5">
    <location>
        <begin position="1170"/>
        <end position="1222"/>
    </location>
</feature>
<protein>
    <recommendedName>
        <fullName evidence="6">HECT domain-containing protein</fullName>
    </recommendedName>
</protein>
<dbReference type="PROSITE" id="PS00626">
    <property type="entry name" value="RCC1_2"/>
    <property type="match status" value="3"/>
</dbReference>
<dbReference type="Gene3D" id="3.30.2410.10">
    <property type="entry name" value="Hect, E3 ligase catalytic domain"/>
    <property type="match status" value="1"/>
</dbReference>
<dbReference type="InterPro" id="IPR000408">
    <property type="entry name" value="Reg_chr_condens"/>
</dbReference>
<dbReference type="Pfam" id="PF00632">
    <property type="entry name" value="HECT"/>
    <property type="match status" value="1"/>
</dbReference>
<dbReference type="SUPFAM" id="SSF56204">
    <property type="entry name" value="Hect, E3 ligase catalytic domain"/>
    <property type="match status" value="1"/>
</dbReference>
<dbReference type="PANTHER" id="PTHR45622:SF11">
    <property type="entry name" value="E3 UBIQUITIN-PROTEIN LIGASE HERC6-RELATED"/>
    <property type="match status" value="1"/>
</dbReference>
<dbReference type="Gene3D" id="2.130.10.30">
    <property type="entry name" value="Regulator of chromosome condensation 1/beta-lactamase-inhibitor protein II"/>
    <property type="match status" value="2"/>
</dbReference>
<sequence length="2032" mass="228834">MAMAVSWSSSCVKLYLSSNPEDSVVERKALREEVFPRFREHCRHTLGLDVRVLDPFESPDPIKWPDEKSRKQMIKECRETSAGPFFLALVGQEYGTVRLPSQMEVSEYQLLLQESQQAGVSTKELEKVYTRNENAIPPSYCLHSQAVNLDLCKKVFQTAVNLCVLNGKMTPEKAQDYCRSALDVDVRYALEDSAQKDISGRCLIYIHKVTTSAKEKSHQQPTTEDIVASSLLTPEALLSTLCDNFLLSLVLPCNLLVYTTTTECPHTYTTARRRCYAESLCHQMNSDLVKMTQHLNSFCSSKLLLSDALAREQLEQEEFCNEMCKFYQIKRPEEDDLQNFVQNKQWHPLLITGGPCTGKTVLLAHCSRQIKSWLPDNKQVVILYFCSLPVNLSPKHLLSSLCYQIAKSYCSHFSPNHQQESNFDTESNSEQKCCKDSNLYPCLLNYRLYTEADMSISELKQLLLTLMSSLPSPKHPLVVLINGLDQMDNKYGCQIIENLPSPLPPNVKLILTASSKQKHILQAVELHYQQSGDAKECLSLQLNPPNRKECVKMLTTLLSGSGRRITSGQQALVNQALTTCCLPLYVRLLHKLTSSWQSDSEVSKSTLPDGVHAAVSILLDHLELHHGFFLVAHTVCYLTLSQTGVTEAELTDLLSNDNKVLAPYCKSSHDSLSKVRVPQVDVEKLLLDLQPFVIRRTVAGSSVLFWISRHFGLVITKRYLDSPTRKQFHSEMADYYSGRWSCGCSKPLNQDNSEAKIYIDRQPSSQPFFFTSSSKEVKHANLKKLIKLPYHLKESNQLEELRKLVLTVDFQQAMVGSGLLQELVAMLERNDVGFGKEHSLLANILKSFVCFLNSFPLKIHSVMELMLLPYRDILPDLEGYVSAILQETKKSGVDVILRPAPSKIHAWKCVKSQEGRFVRDAVPKSNCECFLHTRPILSLIRLEDGNTVGSLYLPKTPLSLVVGKNLNVAVGFEDGAVGMYSFDVEQSRRRVEKKSHLRKCPLDQAPCTWLPLTRFVVMEVQCWGDSSSGQFGLRQTVFSPVSCNVPEVISKISCGEQHTLFLTKNGEVLTCGGNTQGQLGRKISKKGDPIERVQSLVNVVAVACGQDHCLAACASGMVFSWGSGDEGQLGLPPLERGNKYRPCCVPMPLAIPVIQVACGRSHSLALTKGGDVFSWGLNSHGQLGLGKTVSLQYTPLMVHSLNGVAVSMISAGSNYSLFLTLPGLVYCCGANDVGQLGLNRVDEKGRFNTCVIPALRPFHVSFISCGDAHSAVLTKNGQVLTFGDGTHGQLGHNSTANELKPKEVDGLDGQASQIACGRRHTLVLCSSGQLWAFGNGAKGQIGNDQSESSLTPVEVQLTRTTGANIDPSDLKISAGWNTNFAYVSQSPSVIPIMGRLEETKLQKWVSTYQKSEEIEKEIIWRVFTSSSFVASFTKADGTFIEAGSLTVDLEAASKAFDRMVAIPWIKNCMKFELLVNILFESRHSLKSPEVIPLLLSCPTLQEDSNVMNVVVPLAIIIADLSDSSVSQLRKWWSSVSSTILMKHIMVFKNALVFMLKNGLLLTHNPGVKYLLEGLKLLFKASKSGKSYKVPLNTFYVEEITSSVQPQEDLLIWFQISEQEDDIKLPVTFCSYPFVLPLICKLTVFRIFATAIKEVHQTAHELYNIWSPEWRRESQFFPDSAPAPVFQLTLRRPHLVEDTFRQLNAADEEAFQRELVVQFVDDRKVTNVNRRDFFLHIFEELMTPESDMFMHNENKTLFWFPPKPKVPEKQYYVFGVLCGLALYNLNIIYLPFPLVLFKKLLRVKPSLEDMKEFEPIMAKSFQCILEEYTPEVIESLNTTFKVNWGGEVTELDPNEAGKPVTSSNKKEFVNAFINYAFKTSVTKVYEAFERGFFKVCNMKVVDLFEPQELQDVMMGQESWEWDTFKQNTAYDGGYHADHPTIVTFWQVFEELTEEQRKGFFLFLTGYSRVPFMGMKSIQMTIAMMQEGSEYHFPEALTCHSLLYLPEYKRYPVERTMKARLLQAINHNRGFWKE</sequence>
<dbReference type="InterPro" id="IPR027417">
    <property type="entry name" value="P-loop_NTPase"/>
</dbReference>
<organism evidence="7 8">
    <name type="scientific">Mugilogobius chulae</name>
    <name type="common">yellowstripe goby</name>
    <dbReference type="NCBI Taxonomy" id="88201"/>
    <lineage>
        <taxon>Eukaryota</taxon>
        <taxon>Metazoa</taxon>
        <taxon>Chordata</taxon>
        <taxon>Craniata</taxon>
        <taxon>Vertebrata</taxon>
        <taxon>Euteleostomi</taxon>
        <taxon>Actinopterygii</taxon>
        <taxon>Neopterygii</taxon>
        <taxon>Teleostei</taxon>
        <taxon>Neoteleostei</taxon>
        <taxon>Acanthomorphata</taxon>
        <taxon>Gobiaria</taxon>
        <taxon>Gobiiformes</taxon>
        <taxon>Gobioidei</taxon>
        <taxon>Gobiidae</taxon>
        <taxon>Gobionellinae</taxon>
        <taxon>Mugilogobius</taxon>
    </lineage>
</organism>
<dbReference type="InterPro" id="IPR035983">
    <property type="entry name" value="Hect_E3_ubiquitin_ligase"/>
</dbReference>
<dbReference type="InterPro" id="IPR056884">
    <property type="entry name" value="NPHP3-like_N"/>
</dbReference>
<keyword evidence="3 4" id="KW-0833">Ubl conjugation pathway</keyword>
<evidence type="ECO:0000256" key="3">
    <source>
        <dbReference type="ARBA" id="ARBA00022786"/>
    </source>
</evidence>
<keyword evidence="1" id="KW-0808">Transferase</keyword>
<dbReference type="InterPro" id="IPR009091">
    <property type="entry name" value="RCC1/BLIP-II"/>
</dbReference>
<dbReference type="CDD" id="cd00078">
    <property type="entry name" value="HECTc"/>
    <property type="match status" value="1"/>
</dbReference>
<feature type="repeat" description="RCC1" evidence="5">
    <location>
        <begin position="1223"/>
        <end position="1276"/>
    </location>
</feature>
<dbReference type="InterPro" id="IPR058923">
    <property type="entry name" value="RCC1-like_dom"/>
</dbReference>
<dbReference type="EMBL" id="JBBPFD010000021">
    <property type="protein sequence ID" value="KAK7883263.1"/>
    <property type="molecule type" value="Genomic_DNA"/>
</dbReference>
<dbReference type="FunFam" id="3.30.2410.10:FF:000003">
    <property type="entry name" value="probable E3 ubiquitin-protein ligase HERC4 isoform X1"/>
    <property type="match status" value="1"/>
</dbReference>
<dbReference type="Pfam" id="PF13540">
    <property type="entry name" value="RCC1_2"/>
    <property type="match status" value="1"/>
</dbReference>
<evidence type="ECO:0000313" key="8">
    <source>
        <dbReference type="Proteomes" id="UP001460270"/>
    </source>
</evidence>
<dbReference type="GO" id="GO:0004842">
    <property type="term" value="F:ubiquitin-protein transferase activity"/>
    <property type="evidence" value="ECO:0007669"/>
    <property type="project" value="InterPro"/>
</dbReference>
<feature type="repeat" description="RCC1" evidence="5">
    <location>
        <begin position="1328"/>
        <end position="1385"/>
    </location>
</feature>
<feature type="repeat" description="RCC1" evidence="5">
    <location>
        <begin position="1018"/>
        <end position="1065"/>
    </location>
</feature>
<dbReference type="PROSITE" id="PS50012">
    <property type="entry name" value="RCC1_3"/>
    <property type="match status" value="7"/>
</dbReference>
<feature type="repeat" description="RCC1" evidence="5">
    <location>
        <begin position="1277"/>
        <end position="1327"/>
    </location>
</feature>
<feature type="active site" description="Glycyl thioester intermediate" evidence="4">
    <location>
        <position position="1997"/>
    </location>
</feature>
<evidence type="ECO:0000256" key="4">
    <source>
        <dbReference type="PROSITE-ProRule" id="PRU00104"/>
    </source>
</evidence>
<dbReference type="Gene3D" id="3.30.2160.10">
    <property type="entry name" value="Hect, E3 ligase catalytic domain"/>
    <property type="match status" value="1"/>
</dbReference>
<dbReference type="GO" id="GO:0005737">
    <property type="term" value="C:cytoplasm"/>
    <property type="evidence" value="ECO:0007669"/>
    <property type="project" value="TreeGrafter"/>
</dbReference>
<evidence type="ECO:0000256" key="5">
    <source>
        <dbReference type="PROSITE-ProRule" id="PRU00235"/>
    </source>
</evidence>
<dbReference type="PANTHER" id="PTHR45622">
    <property type="entry name" value="UBIQUITIN-PROTEIN LIGASE E3A-RELATED"/>
    <property type="match status" value="1"/>
</dbReference>
<evidence type="ECO:0000256" key="1">
    <source>
        <dbReference type="ARBA" id="ARBA00022679"/>
    </source>
</evidence>
<evidence type="ECO:0000259" key="6">
    <source>
        <dbReference type="PROSITE" id="PS50237"/>
    </source>
</evidence>
<evidence type="ECO:0000256" key="2">
    <source>
        <dbReference type="ARBA" id="ARBA00022737"/>
    </source>
</evidence>
<dbReference type="SMART" id="SM00119">
    <property type="entry name" value="HECTc"/>
    <property type="match status" value="1"/>
</dbReference>
<feature type="domain" description="HECT" evidence="6">
    <location>
        <begin position="1730"/>
        <end position="2029"/>
    </location>
</feature>
<dbReference type="PROSITE" id="PS50237">
    <property type="entry name" value="HECT"/>
    <property type="match status" value="1"/>
</dbReference>
<keyword evidence="8" id="KW-1185">Reference proteome</keyword>
<evidence type="ECO:0000313" key="7">
    <source>
        <dbReference type="EMBL" id="KAK7883263.1"/>
    </source>
</evidence>
<dbReference type="Gene3D" id="3.40.50.300">
    <property type="entry name" value="P-loop containing nucleotide triphosphate hydrolases"/>
    <property type="match status" value="1"/>
</dbReference>
<gene>
    <name evidence="7" type="ORF">WMY93_029437</name>
</gene>
<dbReference type="PRINTS" id="PR00633">
    <property type="entry name" value="RCCNDNSATION"/>
</dbReference>
<dbReference type="Pfam" id="PF24883">
    <property type="entry name" value="NPHP3_N"/>
    <property type="match status" value="1"/>
</dbReference>
<proteinExistence type="predicted"/>
<reference evidence="8" key="1">
    <citation type="submission" date="2024-04" db="EMBL/GenBank/DDBJ databases">
        <title>Salinicola lusitanus LLJ914,a marine bacterium isolated from the Okinawa Trough.</title>
        <authorList>
            <person name="Li J."/>
        </authorList>
    </citation>
    <scope>NUCLEOTIDE SEQUENCE [LARGE SCALE GENOMIC DNA]</scope>
</reference>
<dbReference type="Gene3D" id="3.90.1750.10">
    <property type="entry name" value="Hect, E3 ligase catalytic domains"/>
    <property type="match status" value="1"/>
</dbReference>
<dbReference type="Proteomes" id="UP001460270">
    <property type="component" value="Unassembled WGS sequence"/>
</dbReference>
<feature type="repeat" description="RCC1" evidence="5">
    <location>
        <begin position="1116"/>
        <end position="1169"/>
    </location>
</feature>
<dbReference type="Pfam" id="PF25390">
    <property type="entry name" value="WD40_RLD"/>
    <property type="match status" value="1"/>
</dbReference>
<feature type="repeat" description="RCC1" evidence="5">
    <location>
        <begin position="1066"/>
        <end position="1115"/>
    </location>
</feature>
<dbReference type="SUPFAM" id="SSF52540">
    <property type="entry name" value="P-loop containing nucleoside triphosphate hydrolases"/>
    <property type="match status" value="1"/>
</dbReference>
<keyword evidence="2" id="KW-0677">Repeat</keyword>
<dbReference type="SUPFAM" id="SSF50985">
    <property type="entry name" value="RCC1/BLIP-II"/>
    <property type="match status" value="1"/>
</dbReference>
<name>A0AAW0N3H0_9GOBI</name>
<dbReference type="InterPro" id="IPR000569">
    <property type="entry name" value="HECT_dom"/>
</dbReference>
<dbReference type="InterPro" id="IPR051709">
    <property type="entry name" value="Ub-ligase/GTPase-reg"/>
</dbReference>
<comment type="caution">
    <text evidence="7">The sequence shown here is derived from an EMBL/GenBank/DDBJ whole genome shotgun (WGS) entry which is preliminary data.</text>
</comment>
<accession>A0AAW0N3H0</accession>